<feature type="compositionally biased region" description="Basic residues" evidence="1">
    <location>
        <begin position="155"/>
        <end position="169"/>
    </location>
</feature>
<feature type="region of interest" description="Disordered" evidence="1">
    <location>
        <begin position="100"/>
        <end position="169"/>
    </location>
</feature>
<evidence type="ECO:0000256" key="1">
    <source>
        <dbReference type="SAM" id="MobiDB-lite"/>
    </source>
</evidence>
<evidence type="ECO:0000313" key="2">
    <source>
        <dbReference type="Ensembl" id="ENSCSEP00000027932.1"/>
    </source>
</evidence>
<feature type="compositionally biased region" description="Basic and acidic residues" evidence="1">
    <location>
        <begin position="100"/>
        <end position="154"/>
    </location>
</feature>
<accession>A0A3P8WN74</accession>
<dbReference type="InParanoid" id="A0A3P8WN74"/>
<reference evidence="2" key="1">
    <citation type="submission" date="2025-08" db="UniProtKB">
        <authorList>
            <consortium name="Ensembl"/>
        </authorList>
    </citation>
    <scope>IDENTIFICATION</scope>
</reference>
<name>A0A3P8WN74_CYNSE</name>
<organism evidence="2 3">
    <name type="scientific">Cynoglossus semilaevis</name>
    <name type="common">Tongue sole</name>
    <dbReference type="NCBI Taxonomy" id="244447"/>
    <lineage>
        <taxon>Eukaryota</taxon>
        <taxon>Metazoa</taxon>
        <taxon>Chordata</taxon>
        <taxon>Craniata</taxon>
        <taxon>Vertebrata</taxon>
        <taxon>Euteleostomi</taxon>
        <taxon>Actinopterygii</taxon>
        <taxon>Neopterygii</taxon>
        <taxon>Teleostei</taxon>
        <taxon>Neoteleostei</taxon>
        <taxon>Acanthomorphata</taxon>
        <taxon>Carangaria</taxon>
        <taxon>Pleuronectiformes</taxon>
        <taxon>Pleuronectoidei</taxon>
        <taxon>Cynoglossidae</taxon>
        <taxon>Cynoglossinae</taxon>
        <taxon>Cynoglossus</taxon>
    </lineage>
</organism>
<dbReference type="Proteomes" id="UP000265120">
    <property type="component" value="Unassembled WGS sequence"/>
</dbReference>
<dbReference type="AlphaFoldDB" id="A0A3P8WN74"/>
<keyword evidence="3" id="KW-1185">Reference proteome</keyword>
<protein>
    <submittedName>
        <fullName evidence="2">Uncharacterized protein</fullName>
    </submittedName>
</protein>
<dbReference type="STRING" id="244447.ENSCSEP00000027932"/>
<reference evidence="2" key="2">
    <citation type="submission" date="2025-09" db="UniProtKB">
        <authorList>
            <consortium name="Ensembl"/>
        </authorList>
    </citation>
    <scope>IDENTIFICATION</scope>
</reference>
<proteinExistence type="predicted"/>
<sequence length="169" mass="19888">MMTSVGYDPYFPSPYKRRVTARGAASGHDVGAPGLGFKPSYCSAGSYASSRRSYPAYSSAELRLDQAAQVGGEFKALRTQEKAELQGLNDRFANFIDRVQKKEERKKEERKKEERKKEERKKEERKKEERKKEERKKEERKKEAMMKREVQSGRRERRRTSRKKKKSKM</sequence>
<evidence type="ECO:0000313" key="3">
    <source>
        <dbReference type="Proteomes" id="UP000265120"/>
    </source>
</evidence>
<dbReference type="Ensembl" id="ENSCSET00000028307.1">
    <property type="protein sequence ID" value="ENSCSEP00000027932.1"/>
    <property type="gene ID" value="ENSCSEG00000017851.1"/>
</dbReference>
<dbReference type="SUPFAM" id="SSF64593">
    <property type="entry name" value="Intermediate filament protein, coiled coil region"/>
    <property type="match status" value="1"/>
</dbReference>